<gene>
    <name evidence="2" type="ORF">ANE_LOCUS11400</name>
</gene>
<protein>
    <submittedName>
        <fullName evidence="2">Uncharacterized protein</fullName>
    </submittedName>
</protein>
<evidence type="ECO:0000313" key="3">
    <source>
        <dbReference type="Proteomes" id="UP000489600"/>
    </source>
</evidence>
<proteinExistence type="predicted"/>
<comment type="caution">
    <text evidence="2">The sequence shown here is derived from an EMBL/GenBank/DDBJ whole genome shotgun (WGS) entry which is preliminary data.</text>
</comment>
<reference evidence="2" key="1">
    <citation type="submission" date="2019-07" db="EMBL/GenBank/DDBJ databases">
        <authorList>
            <person name="Dittberner H."/>
        </authorList>
    </citation>
    <scope>NUCLEOTIDE SEQUENCE [LARGE SCALE GENOMIC DNA]</scope>
</reference>
<dbReference type="Proteomes" id="UP000489600">
    <property type="component" value="Unassembled WGS sequence"/>
</dbReference>
<keyword evidence="3" id="KW-1185">Reference proteome</keyword>
<dbReference type="PANTHER" id="PTHR33484:SF3">
    <property type="entry name" value="HYDROXYPROLINE-RICH GLYCOPROTEIN FAMILY PROTEIN"/>
    <property type="match status" value="1"/>
</dbReference>
<dbReference type="PANTHER" id="PTHR33484">
    <property type="entry name" value="BNAC07G33360D PROTEIN"/>
    <property type="match status" value="1"/>
</dbReference>
<dbReference type="AlphaFoldDB" id="A0A565BH36"/>
<name>A0A565BH36_9BRAS</name>
<accession>A0A565BH36</accession>
<dbReference type="EMBL" id="CABITT030000004">
    <property type="protein sequence ID" value="VVB00956.1"/>
    <property type="molecule type" value="Genomic_DNA"/>
</dbReference>
<organism evidence="2 3">
    <name type="scientific">Arabis nemorensis</name>
    <dbReference type="NCBI Taxonomy" id="586526"/>
    <lineage>
        <taxon>Eukaryota</taxon>
        <taxon>Viridiplantae</taxon>
        <taxon>Streptophyta</taxon>
        <taxon>Embryophyta</taxon>
        <taxon>Tracheophyta</taxon>
        <taxon>Spermatophyta</taxon>
        <taxon>Magnoliopsida</taxon>
        <taxon>eudicotyledons</taxon>
        <taxon>Gunneridae</taxon>
        <taxon>Pentapetalae</taxon>
        <taxon>rosids</taxon>
        <taxon>malvids</taxon>
        <taxon>Brassicales</taxon>
        <taxon>Brassicaceae</taxon>
        <taxon>Arabideae</taxon>
        <taxon>Arabis</taxon>
    </lineage>
</organism>
<evidence type="ECO:0000256" key="1">
    <source>
        <dbReference type="SAM" id="MobiDB-lite"/>
    </source>
</evidence>
<feature type="region of interest" description="Disordered" evidence="1">
    <location>
        <begin position="46"/>
        <end position="67"/>
    </location>
</feature>
<sequence length="95" mass="10769">MAMAQKDRNTRFVQQAFETVDKVNGKSPKITPKPFVPRDQFPSRFNQSSTEHIPSVGGARPSTSHANWVERPNGRVVSCDEAFKLYGGMLIKEFW</sequence>
<evidence type="ECO:0000313" key="2">
    <source>
        <dbReference type="EMBL" id="VVB00956.1"/>
    </source>
</evidence>